<keyword evidence="2" id="KW-0472">Membrane</keyword>
<protein>
    <submittedName>
        <fullName evidence="3">Uncharacterized protein</fullName>
    </submittedName>
</protein>
<comment type="caution">
    <text evidence="3">The sequence shown here is derived from an EMBL/GenBank/DDBJ whole genome shotgun (WGS) entry which is preliminary data.</text>
</comment>
<evidence type="ECO:0000256" key="2">
    <source>
        <dbReference type="SAM" id="Phobius"/>
    </source>
</evidence>
<keyword evidence="4" id="KW-1185">Reference proteome</keyword>
<dbReference type="RefSeq" id="WP_184876382.1">
    <property type="nucleotide sequence ID" value="NZ_BOOV01000022.1"/>
</dbReference>
<feature type="transmembrane region" description="Helical" evidence="2">
    <location>
        <begin position="12"/>
        <end position="34"/>
    </location>
</feature>
<sequence length="183" mass="18344">MVVMEGTAKALARAIAGPVLLFAIIAGLFAMHGIQPTPGPVRMPGVLNLHDGAAMTSDRDMRTGAHPRADVNPPARTDMPTSTDVPAGTGMPTTMDLSAGVGLLVGGVRAGAHGGQMPGHGGHGGGEVCLALLLAGLLVFFVSRVLGSGLSVRPALSGGGVPWAGPGILPRGPTLARLCVLRR</sequence>
<gene>
    <name evidence="3" type="ORF">BJ982_000638</name>
</gene>
<name>A0A7W7D332_9ACTN</name>
<organism evidence="3 4">
    <name type="scientific">Sphaerisporangium siamense</name>
    <dbReference type="NCBI Taxonomy" id="795645"/>
    <lineage>
        <taxon>Bacteria</taxon>
        <taxon>Bacillati</taxon>
        <taxon>Actinomycetota</taxon>
        <taxon>Actinomycetes</taxon>
        <taxon>Streptosporangiales</taxon>
        <taxon>Streptosporangiaceae</taxon>
        <taxon>Sphaerisporangium</taxon>
    </lineage>
</organism>
<dbReference type="Proteomes" id="UP000542210">
    <property type="component" value="Unassembled WGS sequence"/>
</dbReference>
<accession>A0A7W7D332</accession>
<feature type="compositionally biased region" description="Basic and acidic residues" evidence="1">
    <location>
        <begin position="57"/>
        <end position="69"/>
    </location>
</feature>
<evidence type="ECO:0000256" key="1">
    <source>
        <dbReference type="SAM" id="MobiDB-lite"/>
    </source>
</evidence>
<dbReference type="AlphaFoldDB" id="A0A7W7D332"/>
<keyword evidence="2" id="KW-0812">Transmembrane</keyword>
<evidence type="ECO:0000313" key="3">
    <source>
        <dbReference type="EMBL" id="MBB4699094.1"/>
    </source>
</evidence>
<reference evidence="3 4" key="1">
    <citation type="submission" date="2020-08" db="EMBL/GenBank/DDBJ databases">
        <title>Sequencing the genomes of 1000 actinobacteria strains.</title>
        <authorList>
            <person name="Klenk H.-P."/>
        </authorList>
    </citation>
    <scope>NUCLEOTIDE SEQUENCE [LARGE SCALE GENOMIC DNA]</scope>
    <source>
        <strain evidence="3 4">DSM 45784</strain>
    </source>
</reference>
<evidence type="ECO:0000313" key="4">
    <source>
        <dbReference type="Proteomes" id="UP000542210"/>
    </source>
</evidence>
<dbReference type="EMBL" id="JACHND010000001">
    <property type="protein sequence ID" value="MBB4699094.1"/>
    <property type="molecule type" value="Genomic_DNA"/>
</dbReference>
<proteinExistence type="predicted"/>
<feature type="region of interest" description="Disordered" evidence="1">
    <location>
        <begin position="57"/>
        <end position="83"/>
    </location>
</feature>
<keyword evidence="2" id="KW-1133">Transmembrane helix</keyword>
<feature type="transmembrane region" description="Helical" evidence="2">
    <location>
        <begin position="125"/>
        <end position="146"/>
    </location>
</feature>